<accession>A0A3P7QE87</accession>
<dbReference type="PANTHER" id="PTHR37415">
    <property type="entry name" value="EFF-1A"/>
    <property type="match status" value="1"/>
</dbReference>
<name>A0A3P7QE87_DRAME</name>
<dbReference type="Gene3D" id="2.60.98.60">
    <property type="entry name" value="Cell-cell fusogen EFF/AFF, domain 1"/>
    <property type="match status" value="2"/>
</dbReference>
<gene>
    <name evidence="1" type="ORF">DME_LOCUS3410</name>
</gene>
<dbReference type="Proteomes" id="UP000274756">
    <property type="component" value="Unassembled WGS sequence"/>
</dbReference>
<dbReference type="Gene3D" id="2.60.40.3980">
    <property type="entry name" value="Cell-cell fusogen EFF/AFF, domain 3"/>
    <property type="match status" value="1"/>
</dbReference>
<evidence type="ECO:0000313" key="2">
    <source>
        <dbReference type="Proteomes" id="UP000274756"/>
    </source>
</evidence>
<dbReference type="InterPro" id="IPR029213">
    <property type="entry name" value="Fusogen_EFF/AFF"/>
</dbReference>
<keyword evidence="2" id="KW-1185">Reference proteome</keyword>
<reference evidence="1 2" key="1">
    <citation type="submission" date="2018-11" db="EMBL/GenBank/DDBJ databases">
        <authorList>
            <consortium name="Pathogen Informatics"/>
        </authorList>
    </citation>
    <scope>NUCLEOTIDE SEQUENCE [LARGE SCALE GENOMIC DNA]</scope>
</reference>
<sequence>MISAIVVQLSTCTTSTIDNIHCTRISPMQGDITEMDGSGKKINMRNSLVAEITLKETVCLNFTSSRTPQLHTFEFVRMEQHFPVVASYKFGIPQIHTSCICDCAGAEQYCSVETHKYKNCSKGSVCYRTYHPFQSNTGCISSSRSEVCCEIIIEPAHNKVYTAVKLNQPDTIIILKYRFLERAANRWVEMLSEEFEAIINKGSAKIENIDGHKTEIRATSGRAIREMTEGLYYFWDEKRVLMSGVRLNDPAESNIHKLGWLRREEGIWVIRNGIIKITDSQHITIENCKSQRYLTRYNADYFLTDSNDISQMDLGFRVDELSWVERVLISSNTRSIRVLHAEGTVVHLTITTDKKPLIVQHTSQIRSFDGFLRMDDKSNRFLNLSLIDVKGTLIGYIHQSEEKTKTEWSFSVEVGSFLKHHFITTIGGIPPEINNDRYVCIHPAGDINAEKCKWLQYEADPLRQVRYTPRWQIGIGDCPGCNERGFDNFLQKLDPRQWLNGLDSTTEIVTCALEVTLAIATFLTTVLIFTKCVIPLARWVICLASPSKK</sequence>
<dbReference type="AlphaFoldDB" id="A0A3P7QE87"/>
<dbReference type="GO" id="GO:0044291">
    <property type="term" value="C:cell-cell contact zone"/>
    <property type="evidence" value="ECO:0007669"/>
    <property type="project" value="TreeGrafter"/>
</dbReference>
<dbReference type="Pfam" id="PF14884">
    <property type="entry name" value="EFF-AFF"/>
    <property type="match status" value="1"/>
</dbReference>
<evidence type="ECO:0008006" key="3">
    <source>
        <dbReference type="Google" id="ProtNLM"/>
    </source>
</evidence>
<dbReference type="EMBL" id="UYYG01000131">
    <property type="protein sequence ID" value="VDN53437.1"/>
    <property type="molecule type" value="Genomic_DNA"/>
</dbReference>
<dbReference type="OrthoDB" id="5916841at2759"/>
<organism evidence="1 2">
    <name type="scientific">Dracunculus medinensis</name>
    <name type="common">Guinea worm</name>
    <dbReference type="NCBI Taxonomy" id="318479"/>
    <lineage>
        <taxon>Eukaryota</taxon>
        <taxon>Metazoa</taxon>
        <taxon>Ecdysozoa</taxon>
        <taxon>Nematoda</taxon>
        <taxon>Chromadorea</taxon>
        <taxon>Rhabditida</taxon>
        <taxon>Spirurina</taxon>
        <taxon>Dracunculoidea</taxon>
        <taxon>Dracunculidae</taxon>
        <taxon>Dracunculus</taxon>
    </lineage>
</organism>
<protein>
    <recommendedName>
        <fullName evidence="3">Phlebovirus glycoprotein G2 fusion domain-containing protein</fullName>
    </recommendedName>
</protein>
<evidence type="ECO:0000313" key="1">
    <source>
        <dbReference type="EMBL" id="VDN53437.1"/>
    </source>
</evidence>
<dbReference type="PANTHER" id="PTHR37415:SF1">
    <property type="entry name" value="CELL FUSION PROTEIN AFF-1"/>
    <property type="match status" value="1"/>
</dbReference>
<dbReference type="GO" id="GO:0000768">
    <property type="term" value="P:syncytium formation by plasma membrane fusion"/>
    <property type="evidence" value="ECO:0007669"/>
    <property type="project" value="TreeGrafter"/>
</dbReference>
<proteinExistence type="predicted"/>
<dbReference type="InterPro" id="IPR043076">
    <property type="entry name" value="Fusogen_EFF/AFF_dom3"/>
</dbReference>